<reference evidence="2 3" key="1">
    <citation type="journal article" date="2018" name="Nat. Ecol. Evol.">
        <title>Pezizomycetes genomes reveal the molecular basis of ectomycorrhizal truffle lifestyle.</title>
        <authorList>
            <person name="Murat C."/>
            <person name="Payen T."/>
            <person name="Noel B."/>
            <person name="Kuo A."/>
            <person name="Morin E."/>
            <person name="Chen J."/>
            <person name="Kohler A."/>
            <person name="Krizsan K."/>
            <person name="Balestrini R."/>
            <person name="Da Silva C."/>
            <person name="Montanini B."/>
            <person name="Hainaut M."/>
            <person name="Levati E."/>
            <person name="Barry K.W."/>
            <person name="Belfiori B."/>
            <person name="Cichocki N."/>
            <person name="Clum A."/>
            <person name="Dockter R.B."/>
            <person name="Fauchery L."/>
            <person name="Guy J."/>
            <person name="Iotti M."/>
            <person name="Le Tacon F."/>
            <person name="Lindquist E.A."/>
            <person name="Lipzen A."/>
            <person name="Malagnac F."/>
            <person name="Mello A."/>
            <person name="Molinier V."/>
            <person name="Miyauchi S."/>
            <person name="Poulain J."/>
            <person name="Riccioni C."/>
            <person name="Rubini A."/>
            <person name="Sitrit Y."/>
            <person name="Splivallo R."/>
            <person name="Traeger S."/>
            <person name="Wang M."/>
            <person name="Zifcakova L."/>
            <person name="Wipf D."/>
            <person name="Zambonelli A."/>
            <person name="Paolocci F."/>
            <person name="Nowrousian M."/>
            <person name="Ottonello S."/>
            <person name="Baldrian P."/>
            <person name="Spatafora J.W."/>
            <person name="Henrissat B."/>
            <person name="Nagy L.G."/>
            <person name="Aury J.M."/>
            <person name="Wincker P."/>
            <person name="Grigoriev I.V."/>
            <person name="Bonfante P."/>
            <person name="Martin F.M."/>
        </authorList>
    </citation>
    <scope>NUCLEOTIDE SEQUENCE [LARGE SCALE GENOMIC DNA]</scope>
    <source>
        <strain evidence="2 3">CCBAS932</strain>
    </source>
</reference>
<feature type="region of interest" description="Disordered" evidence="1">
    <location>
        <begin position="25"/>
        <end position="87"/>
    </location>
</feature>
<organism evidence="2 3">
    <name type="scientific">Morchella conica CCBAS932</name>
    <dbReference type="NCBI Taxonomy" id="1392247"/>
    <lineage>
        <taxon>Eukaryota</taxon>
        <taxon>Fungi</taxon>
        <taxon>Dikarya</taxon>
        <taxon>Ascomycota</taxon>
        <taxon>Pezizomycotina</taxon>
        <taxon>Pezizomycetes</taxon>
        <taxon>Pezizales</taxon>
        <taxon>Morchellaceae</taxon>
        <taxon>Morchella</taxon>
    </lineage>
</organism>
<dbReference type="EMBL" id="ML119171">
    <property type="protein sequence ID" value="RPB07978.1"/>
    <property type="molecule type" value="Genomic_DNA"/>
</dbReference>
<dbReference type="InParanoid" id="A0A3N4KES4"/>
<feature type="compositionally biased region" description="Basic and acidic residues" evidence="1">
    <location>
        <begin position="78"/>
        <end position="87"/>
    </location>
</feature>
<sequence>MEQISISGSAGLFSMTRKKIMFVTARQNKRKQEKEKEKEREEKERKKCYSFFLRRSHPSPCTSHHRPQYQYRAYTQHPEPERHSRHP</sequence>
<name>A0A3N4KES4_9PEZI</name>
<protein>
    <submittedName>
        <fullName evidence="2">Uncharacterized protein</fullName>
    </submittedName>
</protein>
<dbReference type="AlphaFoldDB" id="A0A3N4KES4"/>
<accession>A0A3N4KES4</accession>
<keyword evidence="3" id="KW-1185">Reference proteome</keyword>
<evidence type="ECO:0000313" key="3">
    <source>
        <dbReference type="Proteomes" id="UP000277580"/>
    </source>
</evidence>
<gene>
    <name evidence="2" type="ORF">P167DRAFT_372524</name>
</gene>
<evidence type="ECO:0000313" key="2">
    <source>
        <dbReference type="EMBL" id="RPB07978.1"/>
    </source>
</evidence>
<evidence type="ECO:0000256" key="1">
    <source>
        <dbReference type="SAM" id="MobiDB-lite"/>
    </source>
</evidence>
<proteinExistence type="predicted"/>
<dbReference type="Proteomes" id="UP000277580">
    <property type="component" value="Unassembled WGS sequence"/>
</dbReference>
<feature type="compositionally biased region" description="Basic and acidic residues" evidence="1">
    <location>
        <begin position="30"/>
        <end position="47"/>
    </location>
</feature>